<comment type="caution">
    <text evidence="1">The sequence shown here is derived from an EMBL/GenBank/DDBJ whole genome shotgun (WGS) entry which is preliminary data.</text>
</comment>
<name>A0A8J6N7F5_9BACT</name>
<evidence type="ECO:0000313" key="1">
    <source>
        <dbReference type="EMBL" id="MBC8208093.1"/>
    </source>
</evidence>
<dbReference type="Proteomes" id="UP000599024">
    <property type="component" value="Unassembled WGS sequence"/>
</dbReference>
<proteinExistence type="predicted"/>
<sequence>MYLFDTESGDQWVCITCARVEAEEIKEKGWEMVMEKDEPMLRCSLCKGPDYEMEG</sequence>
<accession>A0A8J6N7F5</accession>
<dbReference type="AlphaFoldDB" id="A0A8J6N7F5"/>
<organism evidence="1 2">
    <name type="scientific">Candidatus Desulfatifera sulfidica</name>
    <dbReference type="NCBI Taxonomy" id="2841691"/>
    <lineage>
        <taxon>Bacteria</taxon>
        <taxon>Pseudomonadati</taxon>
        <taxon>Thermodesulfobacteriota</taxon>
        <taxon>Desulfobulbia</taxon>
        <taxon>Desulfobulbales</taxon>
        <taxon>Desulfobulbaceae</taxon>
        <taxon>Candidatus Desulfatifera</taxon>
    </lineage>
</organism>
<protein>
    <submittedName>
        <fullName evidence="1">Uncharacterized protein</fullName>
    </submittedName>
</protein>
<dbReference type="EMBL" id="JACNLK010000028">
    <property type="protein sequence ID" value="MBC8208093.1"/>
    <property type="molecule type" value="Genomic_DNA"/>
</dbReference>
<gene>
    <name evidence="1" type="ORF">H8E79_02860</name>
</gene>
<reference evidence="1 2" key="1">
    <citation type="submission" date="2020-08" db="EMBL/GenBank/DDBJ databases">
        <title>Bridging the membrane lipid divide: bacteria of the FCB group superphylum have the potential to synthesize archaeal ether lipids.</title>
        <authorList>
            <person name="Villanueva L."/>
            <person name="Von Meijenfeldt F.A.B."/>
            <person name="Westbye A.B."/>
            <person name="Yadav S."/>
            <person name="Hopmans E.C."/>
            <person name="Dutilh B.E."/>
            <person name="Sinninghe Damste J.S."/>
        </authorList>
    </citation>
    <scope>NUCLEOTIDE SEQUENCE [LARGE SCALE GENOMIC DNA]</scope>
    <source>
        <strain evidence="1">NIOZ-UU81</strain>
    </source>
</reference>
<evidence type="ECO:0000313" key="2">
    <source>
        <dbReference type="Proteomes" id="UP000599024"/>
    </source>
</evidence>